<evidence type="ECO:0000313" key="11">
    <source>
        <dbReference type="EMBL" id="GJE87113.1"/>
    </source>
</evidence>
<dbReference type="AlphaFoldDB" id="A0A9P3G2K8"/>
<evidence type="ECO:0000256" key="6">
    <source>
        <dbReference type="ARBA" id="ARBA00022927"/>
    </source>
</evidence>
<reference evidence="11 12" key="1">
    <citation type="submission" date="2021-08" db="EMBL/GenBank/DDBJ databases">
        <title>Draft Genome Sequence of Phanerochaete sordida strain YK-624.</title>
        <authorList>
            <person name="Mori T."/>
            <person name="Dohra H."/>
            <person name="Suzuki T."/>
            <person name="Kawagishi H."/>
            <person name="Hirai H."/>
        </authorList>
    </citation>
    <scope>NUCLEOTIDE SEQUENCE [LARGE SCALE GENOMIC DNA]</scope>
    <source>
        <strain evidence="11 12">YK-624</strain>
    </source>
</reference>
<feature type="region of interest" description="Disordered" evidence="9">
    <location>
        <begin position="1"/>
        <end position="33"/>
    </location>
</feature>
<comment type="caution">
    <text evidence="11">The sequence shown here is derived from an EMBL/GenBank/DDBJ whole genome shotgun (WGS) entry which is preliminary data.</text>
</comment>
<feature type="transmembrane region" description="Helical" evidence="10">
    <location>
        <begin position="155"/>
        <end position="176"/>
    </location>
</feature>
<feature type="transmembrane region" description="Helical" evidence="10">
    <location>
        <begin position="484"/>
        <end position="511"/>
    </location>
</feature>
<comment type="similarity">
    <text evidence="2">Belongs to the oligopeptide OPT transporter family.</text>
</comment>
<evidence type="ECO:0000256" key="7">
    <source>
        <dbReference type="ARBA" id="ARBA00022989"/>
    </source>
</evidence>
<feature type="transmembrane region" description="Helical" evidence="10">
    <location>
        <begin position="332"/>
        <end position="350"/>
    </location>
</feature>
<dbReference type="PANTHER" id="PTHR22601">
    <property type="entry name" value="ISP4 LIKE PROTEIN"/>
    <property type="match status" value="1"/>
</dbReference>
<feature type="transmembrane region" description="Helical" evidence="10">
    <location>
        <begin position="637"/>
        <end position="657"/>
    </location>
</feature>
<feature type="transmembrane region" description="Helical" evidence="10">
    <location>
        <begin position="678"/>
        <end position="703"/>
    </location>
</feature>
<dbReference type="NCBIfam" id="TIGR00728">
    <property type="entry name" value="OPT_sfam"/>
    <property type="match status" value="1"/>
</dbReference>
<feature type="compositionally biased region" description="Basic and acidic residues" evidence="9">
    <location>
        <begin position="1"/>
        <end position="26"/>
    </location>
</feature>
<comment type="subcellular location">
    <subcellularLocation>
        <location evidence="1">Membrane</location>
        <topology evidence="1">Multi-pass membrane protein</topology>
    </subcellularLocation>
</comment>
<feature type="transmembrane region" description="Helical" evidence="10">
    <location>
        <begin position="84"/>
        <end position="107"/>
    </location>
</feature>
<feature type="transmembrane region" description="Helical" evidence="10">
    <location>
        <begin position="571"/>
        <end position="593"/>
    </location>
</feature>
<protein>
    <submittedName>
        <fullName evidence="11">OPT oligopeptide transporter</fullName>
    </submittedName>
</protein>
<keyword evidence="6" id="KW-0653">Protein transport</keyword>
<feature type="transmembrane region" description="Helical" evidence="10">
    <location>
        <begin position="246"/>
        <end position="263"/>
    </location>
</feature>
<dbReference type="Proteomes" id="UP000703269">
    <property type="component" value="Unassembled WGS sequence"/>
</dbReference>
<dbReference type="InterPro" id="IPR004813">
    <property type="entry name" value="OPT"/>
</dbReference>
<feature type="transmembrane region" description="Helical" evidence="10">
    <location>
        <begin position="458"/>
        <end position="478"/>
    </location>
</feature>
<feature type="transmembrane region" description="Helical" evidence="10">
    <location>
        <begin position="188"/>
        <end position="208"/>
    </location>
</feature>
<sequence length="768" mass="86785">MADLELRQRDSTYDEKLGEDSVEKASVDSAGKPVDDAELVKEVEAMEDRIQHDEASEDEYRVREAWEVAIKVLSTRDDPELKALTFRTFFLGLGFSAFGAVLAQIYYFKPQTLTVSTLFLLILSYWFGTLMAKSLPSRGWFRFLNPGPFNIKEHVAIIIMSSTAAGSATAIQVISVQDLYYNNKMNPGIAIFTLIGSQLLGYGFAGLLQDILVKPTKCFWPANMSVANLFQALHYDNQMTSKRVRLFWTVFTVMFCVCPSVDWEIIPQWIFPLLTGVSIFCLANNHSTVFRNIFGGASNNEGMGLLSWSFDWNLIGSACLYQPLWLQINQDIGIIFTYILMSAVYYGNIWNAKAFPFMSQAIFDQNGDQYNQTALLTNGRFDPVKYAQLGPAYFSATNALYLITSNLSLGAVLTHVCIWHWDDLKPFFRSMNPWNRVPLVVHDPHYEKMKVYKQIPRWWYFVVLLVAYAIAQATNYTGHSGMPWWTLTVLVMISFIFCTLYGMLAATIGFYEFNSSGTGFFQMITAYILPGQPVANMYGALYGQHPMIQGIALLQDLKLGQYVKLAPRITFLMQMSGTVVGAILNYIMMLSIINNNRDALLSISGTRLWSGQNAQTYNSNAISWGALGPQMFGPKGIYHMVPISLAIGLFLPFPFWIAHKFWPRAGFQNINTSIIMQFSCYLSVGVNTQVNPSMVIGIFSQWWVRTRYPRWFTKYNYIVAAALDGGTQVISFILNFAVFGASGTSHLFKNWWGNDFSLSADRCVLPDN</sequence>
<evidence type="ECO:0000256" key="3">
    <source>
        <dbReference type="ARBA" id="ARBA00022448"/>
    </source>
</evidence>
<feature type="transmembrane region" description="Helical" evidence="10">
    <location>
        <begin position="715"/>
        <end position="739"/>
    </location>
</feature>
<dbReference type="GO" id="GO:0016020">
    <property type="term" value="C:membrane"/>
    <property type="evidence" value="ECO:0007669"/>
    <property type="project" value="UniProtKB-SubCell"/>
</dbReference>
<gene>
    <name evidence="11" type="ORF">PsYK624_031960</name>
</gene>
<dbReference type="OrthoDB" id="9986677at2759"/>
<evidence type="ECO:0000256" key="4">
    <source>
        <dbReference type="ARBA" id="ARBA00022692"/>
    </source>
</evidence>
<keyword evidence="5" id="KW-0571">Peptide transport</keyword>
<evidence type="ECO:0000256" key="1">
    <source>
        <dbReference type="ARBA" id="ARBA00004141"/>
    </source>
</evidence>
<keyword evidence="4 10" id="KW-0812">Transmembrane</keyword>
<organism evidence="11 12">
    <name type="scientific">Phanerochaete sordida</name>
    <dbReference type="NCBI Taxonomy" id="48140"/>
    <lineage>
        <taxon>Eukaryota</taxon>
        <taxon>Fungi</taxon>
        <taxon>Dikarya</taxon>
        <taxon>Basidiomycota</taxon>
        <taxon>Agaricomycotina</taxon>
        <taxon>Agaricomycetes</taxon>
        <taxon>Polyporales</taxon>
        <taxon>Phanerochaetaceae</taxon>
        <taxon>Phanerochaete</taxon>
    </lineage>
</organism>
<feature type="transmembrane region" description="Helical" evidence="10">
    <location>
        <begin position="269"/>
        <end position="285"/>
    </location>
</feature>
<dbReference type="Pfam" id="PF03169">
    <property type="entry name" value="OPT"/>
    <property type="match status" value="1"/>
</dbReference>
<dbReference type="GO" id="GO:0035673">
    <property type="term" value="F:oligopeptide transmembrane transporter activity"/>
    <property type="evidence" value="ECO:0007669"/>
    <property type="project" value="InterPro"/>
</dbReference>
<evidence type="ECO:0000256" key="9">
    <source>
        <dbReference type="SAM" id="MobiDB-lite"/>
    </source>
</evidence>
<evidence type="ECO:0000313" key="12">
    <source>
        <dbReference type="Proteomes" id="UP000703269"/>
    </source>
</evidence>
<evidence type="ECO:0000256" key="8">
    <source>
        <dbReference type="ARBA" id="ARBA00023136"/>
    </source>
</evidence>
<keyword evidence="3" id="KW-0813">Transport</keyword>
<accession>A0A9P3G2K8</accession>
<evidence type="ECO:0000256" key="2">
    <source>
        <dbReference type="ARBA" id="ARBA00008807"/>
    </source>
</evidence>
<name>A0A9P3G2K8_9APHY</name>
<dbReference type="GO" id="GO:0015031">
    <property type="term" value="P:protein transport"/>
    <property type="evidence" value="ECO:0007669"/>
    <property type="project" value="UniProtKB-KW"/>
</dbReference>
<dbReference type="EMBL" id="BPQB01000005">
    <property type="protein sequence ID" value="GJE87113.1"/>
    <property type="molecule type" value="Genomic_DNA"/>
</dbReference>
<keyword evidence="8 10" id="KW-0472">Membrane</keyword>
<feature type="transmembrane region" description="Helical" evidence="10">
    <location>
        <begin position="113"/>
        <end position="135"/>
    </location>
</feature>
<evidence type="ECO:0000256" key="10">
    <source>
        <dbReference type="SAM" id="Phobius"/>
    </source>
</evidence>
<keyword evidence="12" id="KW-1185">Reference proteome</keyword>
<evidence type="ECO:0000256" key="5">
    <source>
        <dbReference type="ARBA" id="ARBA00022856"/>
    </source>
</evidence>
<feature type="transmembrane region" description="Helical" evidence="10">
    <location>
        <begin position="399"/>
        <end position="421"/>
    </location>
</feature>
<keyword evidence="7 10" id="KW-1133">Transmembrane helix</keyword>
<proteinExistence type="inferred from homology"/>
<dbReference type="InterPro" id="IPR004648">
    <property type="entry name" value="Oligpept_transpt"/>
</dbReference>